<comment type="caution">
    <text evidence="1">The sequence shown here is derived from an EMBL/GenBank/DDBJ whole genome shotgun (WGS) entry which is preliminary data.</text>
</comment>
<accession>A0A4S2KYQ7</accession>
<name>A0A4S2KYQ7_9HYME</name>
<reference evidence="1 2" key="1">
    <citation type="journal article" date="2019" name="Philos. Trans. R. Soc. Lond., B, Biol. Sci.">
        <title>Ant behaviour and brain gene expression of defending hosts depend on the ecological success of the intruding social parasite.</title>
        <authorList>
            <person name="Kaur R."/>
            <person name="Stoldt M."/>
            <person name="Jongepier E."/>
            <person name="Feldmeyer B."/>
            <person name="Menzel F."/>
            <person name="Bornberg-Bauer E."/>
            <person name="Foitzik S."/>
        </authorList>
    </citation>
    <scope>NUCLEOTIDE SEQUENCE [LARGE SCALE GENOMIC DNA]</scope>
    <source>
        <tissue evidence="1">Whole body</tissue>
    </source>
</reference>
<gene>
    <name evidence="1" type="ORF">DBV15_08541</name>
</gene>
<keyword evidence="2" id="KW-1185">Reference proteome</keyword>
<dbReference type="EMBL" id="QBLH01001065">
    <property type="protein sequence ID" value="TGZ53338.1"/>
    <property type="molecule type" value="Genomic_DNA"/>
</dbReference>
<protein>
    <submittedName>
        <fullName evidence="1">Uncharacterized protein</fullName>
    </submittedName>
</protein>
<sequence>MARGDAPVFPKAPLQTVRLMANLADSIRSPYHQARTGDWGRGRPNWTEDRISGVWFPDSLRSSFLSRYLHVMERTEGHFVSTNQGHSLMVVRLGSGSRILNLPNDSGRDEDSDHSRHIDHVNITRNDERHRWKSVGGPTVFMIARSIGWGPRVARIFQGERPMEETDNGKSAAPCQLALGGLEDPKSVEKRMARRGFSWDPRDDSRGVAGRFQRDLWLARGRSHPYRVGVPTKATTASLGRASERDVVLRRWSVMRLSERTSEEGVTGEGVA</sequence>
<dbReference type="AlphaFoldDB" id="A0A4S2KYQ7"/>
<evidence type="ECO:0000313" key="2">
    <source>
        <dbReference type="Proteomes" id="UP000310200"/>
    </source>
</evidence>
<proteinExistence type="predicted"/>
<dbReference type="Proteomes" id="UP000310200">
    <property type="component" value="Unassembled WGS sequence"/>
</dbReference>
<organism evidence="1 2">
    <name type="scientific">Temnothorax longispinosus</name>
    <dbReference type="NCBI Taxonomy" id="300112"/>
    <lineage>
        <taxon>Eukaryota</taxon>
        <taxon>Metazoa</taxon>
        <taxon>Ecdysozoa</taxon>
        <taxon>Arthropoda</taxon>
        <taxon>Hexapoda</taxon>
        <taxon>Insecta</taxon>
        <taxon>Pterygota</taxon>
        <taxon>Neoptera</taxon>
        <taxon>Endopterygota</taxon>
        <taxon>Hymenoptera</taxon>
        <taxon>Apocrita</taxon>
        <taxon>Aculeata</taxon>
        <taxon>Formicoidea</taxon>
        <taxon>Formicidae</taxon>
        <taxon>Myrmicinae</taxon>
        <taxon>Temnothorax</taxon>
    </lineage>
</organism>
<evidence type="ECO:0000313" key="1">
    <source>
        <dbReference type="EMBL" id="TGZ53338.1"/>
    </source>
</evidence>